<evidence type="ECO:0000256" key="9">
    <source>
        <dbReference type="ARBA" id="ARBA00049893"/>
    </source>
</evidence>
<dbReference type="PANTHER" id="PTHR30616">
    <property type="entry name" value="UNCHARACTERIZED PROTEIN YFIH"/>
    <property type="match status" value="1"/>
</dbReference>
<evidence type="ECO:0000313" key="11">
    <source>
        <dbReference type="Proteomes" id="UP001166093"/>
    </source>
</evidence>
<evidence type="ECO:0000256" key="3">
    <source>
        <dbReference type="ARBA" id="ARBA00022679"/>
    </source>
</evidence>
<dbReference type="CDD" id="cd16833">
    <property type="entry name" value="YfiH"/>
    <property type="match status" value="1"/>
</dbReference>
<evidence type="ECO:0000313" key="10">
    <source>
        <dbReference type="EMBL" id="MBN3275256.1"/>
    </source>
</evidence>
<dbReference type="PANTHER" id="PTHR30616:SF2">
    <property type="entry name" value="PURINE NUCLEOSIDE PHOSPHORYLASE LACC1"/>
    <property type="match status" value="1"/>
</dbReference>
<feature type="non-terminal residue" evidence="10">
    <location>
        <position position="1"/>
    </location>
</feature>
<dbReference type="Gene3D" id="3.60.140.10">
    <property type="entry name" value="CNF1/YfiH-like putative cysteine hydrolases"/>
    <property type="match status" value="1"/>
</dbReference>
<keyword evidence="5" id="KW-0378">Hydrolase</keyword>
<evidence type="ECO:0000256" key="5">
    <source>
        <dbReference type="ARBA" id="ARBA00022801"/>
    </source>
</evidence>
<keyword evidence="11" id="KW-1185">Reference proteome</keyword>
<dbReference type="InterPro" id="IPR003730">
    <property type="entry name" value="Cu_polyphenol_OxRdtase"/>
</dbReference>
<evidence type="ECO:0000256" key="2">
    <source>
        <dbReference type="ARBA" id="ARBA00007353"/>
    </source>
</evidence>
<proteinExistence type="inferred from homology"/>
<dbReference type="InterPro" id="IPR011324">
    <property type="entry name" value="Cytotoxic_necrot_fac-like_cat"/>
</dbReference>
<evidence type="ECO:0000256" key="6">
    <source>
        <dbReference type="ARBA" id="ARBA00022833"/>
    </source>
</evidence>
<feature type="non-terminal residue" evidence="10">
    <location>
        <position position="400"/>
    </location>
</feature>
<name>A0ABS2XMP4_POLSP</name>
<dbReference type="SUPFAM" id="SSF64438">
    <property type="entry name" value="CNF1/YfiH-like putative cysteine hydrolases"/>
    <property type="match status" value="1"/>
</dbReference>
<dbReference type="Proteomes" id="UP001166093">
    <property type="component" value="Unassembled WGS sequence"/>
</dbReference>
<comment type="catalytic activity">
    <reaction evidence="7">
        <text>adenosine + H2O + H(+) = inosine + NH4(+)</text>
        <dbReference type="Rhea" id="RHEA:24408"/>
        <dbReference type="ChEBI" id="CHEBI:15377"/>
        <dbReference type="ChEBI" id="CHEBI:15378"/>
        <dbReference type="ChEBI" id="CHEBI:16335"/>
        <dbReference type="ChEBI" id="CHEBI:17596"/>
        <dbReference type="ChEBI" id="CHEBI:28938"/>
        <dbReference type="EC" id="3.5.4.4"/>
    </reaction>
    <physiologicalReaction direction="left-to-right" evidence="7">
        <dbReference type="Rhea" id="RHEA:24409"/>
    </physiologicalReaction>
</comment>
<evidence type="ECO:0000256" key="1">
    <source>
        <dbReference type="ARBA" id="ARBA00000553"/>
    </source>
</evidence>
<reference evidence="10" key="1">
    <citation type="journal article" date="2021" name="Cell">
        <title>Tracing the genetic footprints of vertebrate landing in non-teleost ray-finned fishes.</title>
        <authorList>
            <person name="Bi X."/>
            <person name="Wang K."/>
            <person name="Yang L."/>
            <person name="Pan H."/>
            <person name="Jiang H."/>
            <person name="Wei Q."/>
            <person name="Fang M."/>
            <person name="Yu H."/>
            <person name="Zhu C."/>
            <person name="Cai Y."/>
            <person name="He Y."/>
            <person name="Gan X."/>
            <person name="Zeng H."/>
            <person name="Yu D."/>
            <person name="Zhu Y."/>
            <person name="Jiang H."/>
            <person name="Qiu Q."/>
            <person name="Yang H."/>
            <person name="Zhang Y.E."/>
            <person name="Wang W."/>
            <person name="Zhu M."/>
            <person name="He S."/>
            <person name="Zhang G."/>
        </authorList>
    </citation>
    <scope>NUCLEOTIDE SEQUENCE</scope>
    <source>
        <strain evidence="10">Pddl_001</strain>
    </source>
</reference>
<accession>A0ABS2XMP4</accession>
<evidence type="ECO:0000256" key="7">
    <source>
        <dbReference type="ARBA" id="ARBA00047989"/>
    </source>
</evidence>
<comment type="caution">
    <text evidence="10">The sequence shown here is derived from an EMBL/GenBank/DDBJ whole genome shotgun (WGS) entry which is preliminary data.</text>
</comment>
<keyword evidence="3" id="KW-0808">Transferase</keyword>
<dbReference type="Pfam" id="PF02578">
    <property type="entry name" value="Cu-oxidase_4"/>
    <property type="match status" value="1"/>
</dbReference>
<comment type="catalytic activity">
    <reaction evidence="9">
        <text>S-methyl-5'-thioadenosine + phosphate = 5-(methylsulfanyl)-alpha-D-ribose 1-phosphate + adenine</text>
        <dbReference type="Rhea" id="RHEA:11852"/>
        <dbReference type="ChEBI" id="CHEBI:16708"/>
        <dbReference type="ChEBI" id="CHEBI:17509"/>
        <dbReference type="ChEBI" id="CHEBI:43474"/>
        <dbReference type="ChEBI" id="CHEBI:58533"/>
        <dbReference type="EC" id="2.4.2.28"/>
    </reaction>
    <physiologicalReaction direction="left-to-right" evidence="9">
        <dbReference type="Rhea" id="RHEA:11853"/>
    </physiologicalReaction>
</comment>
<comment type="similarity">
    <text evidence="2">Belongs to the purine nucleoside phosphorylase YfiH/LACC1 family.</text>
</comment>
<keyword evidence="6" id="KW-0862">Zinc</keyword>
<organism evidence="10 11">
    <name type="scientific">Polyodon spathula</name>
    <name type="common">North American paddlefish</name>
    <name type="synonym">Squalus spathula</name>
    <dbReference type="NCBI Taxonomy" id="7913"/>
    <lineage>
        <taxon>Eukaryota</taxon>
        <taxon>Metazoa</taxon>
        <taxon>Chordata</taxon>
        <taxon>Craniata</taxon>
        <taxon>Vertebrata</taxon>
        <taxon>Euteleostomi</taxon>
        <taxon>Actinopterygii</taxon>
        <taxon>Chondrostei</taxon>
        <taxon>Acipenseriformes</taxon>
        <taxon>Polyodontidae</taxon>
        <taxon>Polyodon</taxon>
    </lineage>
</organism>
<comment type="catalytic activity">
    <reaction evidence="1">
        <text>inosine + phosphate = alpha-D-ribose 1-phosphate + hypoxanthine</text>
        <dbReference type="Rhea" id="RHEA:27646"/>
        <dbReference type="ChEBI" id="CHEBI:17368"/>
        <dbReference type="ChEBI" id="CHEBI:17596"/>
        <dbReference type="ChEBI" id="CHEBI:43474"/>
        <dbReference type="ChEBI" id="CHEBI:57720"/>
        <dbReference type="EC" id="2.4.2.1"/>
    </reaction>
    <physiologicalReaction direction="left-to-right" evidence="1">
        <dbReference type="Rhea" id="RHEA:27647"/>
    </physiologicalReaction>
</comment>
<evidence type="ECO:0000256" key="4">
    <source>
        <dbReference type="ARBA" id="ARBA00022723"/>
    </source>
</evidence>
<protein>
    <submittedName>
        <fullName evidence="10">LACC1 protein</fullName>
    </submittedName>
</protein>
<keyword evidence="4" id="KW-0479">Metal-binding</keyword>
<dbReference type="InterPro" id="IPR038371">
    <property type="entry name" value="Cu_polyphenol_OxRdtase_sf"/>
</dbReference>
<gene>
    <name evidence="10" type="primary">Lacc1</name>
    <name evidence="10" type="ORF">GTO93_0018002</name>
</gene>
<dbReference type="EMBL" id="JAAWVQ010049125">
    <property type="protein sequence ID" value="MBN3275256.1"/>
    <property type="molecule type" value="Genomic_DNA"/>
</dbReference>
<evidence type="ECO:0000256" key="8">
    <source>
        <dbReference type="ARBA" id="ARBA00048968"/>
    </source>
</evidence>
<comment type="catalytic activity">
    <reaction evidence="8">
        <text>adenosine + phosphate = alpha-D-ribose 1-phosphate + adenine</text>
        <dbReference type="Rhea" id="RHEA:27642"/>
        <dbReference type="ChEBI" id="CHEBI:16335"/>
        <dbReference type="ChEBI" id="CHEBI:16708"/>
        <dbReference type="ChEBI" id="CHEBI:43474"/>
        <dbReference type="ChEBI" id="CHEBI:57720"/>
        <dbReference type="EC" id="2.4.2.1"/>
    </reaction>
    <physiologicalReaction direction="left-to-right" evidence="8">
        <dbReference type="Rhea" id="RHEA:27643"/>
    </physiologicalReaction>
</comment>
<sequence>MCKQQSPKSTSNSAQNAIINVLEKFGALKEVIETVAEPSMAAAFYRFKREIDELNLSTVKIIAPTPRKAILEAYLDLLFTAVYQFEFEVLPDEPESMHIESPGPGHCRDGETLAGQQLEQIKREVSTFLGQLSSLRGDITVLHSSLIDVCFLHGFTTRTGGISYTPTLSSLNLFSSSSRRDPKAVVAENIRRLSQKAGFDQESYRRVQVDHGSDVWIMGRREPESYDGIVTNQSGVTLVAPGADCMPLLFADPVQKAIGAAHAGWKGTLLGVAMATVNALVSEYGCDVKDIVVAVGPSVGSCCFTLDQKSAIEFHEINPKCVREMDSAKPYVDIRLATRILLERGGVLPHNIQDDSGSSESHNLGLCTACHADKFFSHVRDRNNFGTQIGFISIKEQKEK</sequence>